<sequence>MQKKVSVLLSLLKKDKEEIVHLTNLSNKHAQKVLFFKRSETTLSHLPKSRVLQIT</sequence>
<keyword evidence="2" id="KW-1185">Reference proteome</keyword>
<dbReference type="AlphaFoldDB" id="A0A8R1XPU5"/>
<protein>
    <submittedName>
        <fullName evidence="1">Uncharacterized protein</fullName>
    </submittedName>
</protein>
<evidence type="ECO:0000313" key="1">
    <source>
        <dbReference type="EnsemblMetazoa" id="OVOC12832.1"/>
    </source>
</evidence>
<name>A0A8R1XPU5_ONCVO</name>
<reference evidence="1" key="2">
    <citation type="submission" date="2022-06" db="UniProtKB">
        <authorList>
            <consortium name="EnsemblMetazoa"/>
        </authorList>
    </citation>
    <scope>IDENTIFICATION</scope>
</reference>
<evidence type="ECO:0000313" key="2">
    <source>
        <dbReference type="Proteomes" id="UP000024404"/>
    </source>
</evidence>
<dbReference type="EnsemblMetazoa" id="OVOC12832.1">
    <property type="protein sequence ID" value="OVOC12832.1"/>
    <property type="gene ID" value="WBGene00249641"/>
</dbReference>
<accession>A0A8R1XPU5</accession>
<reference evidence="2" key="1">
    <citation type="submission" date="2013-10" db="EMBL/GenBank/DDBJ databases">
        <title>Genome sequencing of Onchocerca volvulus.</title>
        <authorList>
            <person name="Cotton J."/>
            <person name="Tsai J."/>
            <person name="Stanley E."/>
            <person name="Tracey A."/>
            <person name="Holroyd N."/>
            <person name="Lustigman S."/>
            <person name="Berriman M."/>
        </authorList>
    </citation>
    <scope>NUCLEOTIDE SEQUENCE</scope>
</reference>
<proteinExistence type="predicted"/>
<dbReference type="Proteomes" id="UP000024404">
    <property type="component" value="Unassembled WGS sequence"/>
</dbReference>
<organism evidence="1 2">
    <name type="scientific">Onchocerca volvulus</name>
    <dbReference type="NCBI Taxonomy" id="6282"/>
    <lineage>
        <taxon>Eukaryota</taxon>
        <taxon>Metazoa</taxon>
        <taxon>Ecdysozoa</taxon>
        <taxon>Nematoda</taxon>
        <taxon>Chromadorea</taxon>
        <taxon>Rhabditida</taxon>
        <taxon>Spirurina</taxon>
        <taxon>Spiruromorpha</taxon>
        <taxon>Filarioidea</taxon>
        <taxon>Onchocercidae</taxon>
        <taxon>Onchocerca</taxon>
    </lineage>
</organism>
<dbReference type="EMBL" id="CMVM020000776">
    <property type="status" value="NOT_ANNOTATED_CDS"/>
    <property type="molecule type" value="Genomic_DNA"/>
</dbReference>